<protein>
    <recommendedName>
        <fullName evidence="3">DUF4393 domain-containing protein</fullName>
    </recommendedName>
</protein>
<organism evidence="1 2">
    <name type="scientific">Microbacterium wangchenii</name>
    <dbReference type="NCBI Taxonomy" id="2541726"/>
    <lineage>
        <taxon>Bacteria</taxon>
        <taxon>Bacillati</taxon>
        <taxon>Actinomycetota</taxon>
        <taxon>Actinomycetes</taxon>
        <taxon>Micrococcales</taxon>
        <taxon>Microbacteriaceae</taxon>
        <taxon>Microbacterium</taxon>
    </lineage>
</organism>
<dbReference type="EMBL" id="CP038266">
    <property type="protein sequence ID" value="QBR89136.1"/>
    <property type="molecule type" value="Genomic_DNA"/>
</dbReference>
<sequence>MDESTKDAIEFGSAQLAAGLLELLPGGSLLSRGSLLPVEIAERRRTEHFLSDLAIQIRELQEAERLPSIEDLVASDEFMANLTEVVRSMKATSDDEKRRLLANALINAQIDANPPELNEFFIRLAGRYSVLHVRMLRLIEPLPPFVSAEESFPVIDGKRSGVMRDLPAIVAAAFPESSLLVTPVFQELSNDGLLITTQPNTRAIADLGRDADRADTISDLGRAFVGFLRDPM</sequence>
<proteinExistence type="predicted"/>
<gene>
    <name evidence="1" type="ORF">E4K62_10835</name>
</gene>
<name>A0ABX5SV81_9MICO</name>
<dbReference type="RefSeq" id="WP_135067341.1">
    <property type="nucleotide sequence ID" value="NZ_CP038266.1"/>
</dbReference>
<keyword evidence="2" id="KW-1185">Reference proteome</keyword>
<evidence type="ECO:0000313" key="1">
    <source>
        <dbReference type="EMBL" id="QBR89136.1"/>
    </source>
</evidence>
<reference evidence="1 2" key="1">
    <citation type="submission" date="2019-03" db="EMBL/GenBank/DDBJ databases">
        <authorList>
            <person name="Dong K."/>
        </authorList>
    </citation>
    <scope>NUCLEOTIDE SEQUENCE [LARGE SCALE GENOMIC DNA]</scope>
    <source>
        <strain evidence="2">dk512</strain>
    </source>
</reference>
<accession>A0ABX5SV81</accession>
<evidence type="ECO:0008006" key="3">
    <source>
        <dbReference type="Google" id="ProtNLM"/>
    </source>
</evidence>
<evidence type="ECO:0000313" key="2">
    <source>
        <dbReference type="Proteomes" id="UP000295748"/>
    </source>
</evidence>
<dbReference type="Proteomes" id="UP000295748">
    <property type="component" value="Chromosome"/>
</dbReference>